<dbReference type="Gene3D" id="2.150.10.10">
    <property type="entry name" value="Serralysin-like metalloprotease, C-terminal"/>
    <property type="match status" value="2"/>
</dbReference>
<organism evidence="3 4">
    <name type="scientific">Sulfitobacter aestuariivivens</name>
    <dbReference type="NCBI Taxonomy" id="2766981"/>
    <lineage>
        <taxon>Bacteria</taxon>
        <taxon>Pseudomonadati</taxon>
        <taxon>Pseudomonadota</taxon>
        <taxon>Alphaproteobacteria</taxon>
        <taxon>Rhodobacterales</taxon>
        <taxon>Roseobacteraceae</taxon>
        <taxon>Sulfitobacter</taxon>
    </lineage>
</organism>
<dbReference type="PRINTS" id="PR00313">
    <property type="entry name" value="CABNDNGRPT"/>
</dbReference>
<dbReference type="GO" id="GO:0005576">
    <property type="term" value="C:extracellular region"/>
    <property type="evidence" value="ECO:0007669"/>
    <property type="project" value="UniProtKB-SubCell"/>
</dbReference>
<dbReference type="InterPro" id="IPR018511">
    <property type="entry name" value="Hemolysin-typ_Ca-bd_CS"/>
</dbReference>
<dbReference type="Proteomes" id="UP000635142">
    <property type="component" value="Unassembled WGS sequence"/>
</dbReference>
<gene>
    <name evidence="3" type="ORF">H9Q16_08390</name>
</gene>
<comment type="caution">
    <text evidence="3">The sequence shown here is derived from an EMBL/GenBank/DDBJ whole genome shotgun (WGS) entry which is preliminary data.</text>
</comment>
<sequence length="237" mass="24400">MGVDLVDFSGLTTEAGPTGLVGLVFLSEVPDGFHPSEDDGFAFFVGNGMLEEYASAEPISIEHMIGTDYDDRLWVQGAGETVTLEGGAGNDSLDSGLSSAVLMGGPGNDILFAPSQLNAPDAVGHDTVDGGEGDDIIVGGAGNDLITGGPGADRFIFLSFADEGQDTITDFDDSADTVTLFYQQGDAAPDVADLLSQTSAGAVLSYGISNTVLLDGVQMAELDVSVFVIEEYPVFPA</sequence>
<dbReference type="PROSITE" id="PS00330">
    <property type="entry name" value="HEMOLYSIN_CALCIUM"/>
    <property type="match status" value="1"/>
</dbReference>
<dbReference type="InterPro" id="IPR001343">
    <property type="entry name" value="Hemolysn_Ca-bd"/>
</dbReference>
<dbReference type="InterPro" id="IPR050557">
    <property type="entry name" value="RTX_toxin/Mannuronan_C5-epim"/>
</dbReference>
<keyword evidence="4" id="KW-1185">Reference proteome</keyword>
<evidence type="ECO:0008006" key="5">
    <source>
        <dbReference type="Google" id="ProtNLM"/>
    </source>
</evidence>
<keyword evidence="2" id="KW-0964">Secreted</keyword>
<dbReference type="InterPro" id="IPR011049">
    <property type="entry name" value="Serralysin-like_metalloprot_C"/>
</dbReference>
<name>A0A927D3Z0_9RHOB</name>
<reference evidence="3" key="1">
    <citation type="submission" date="2020-08" db="EMBL/GenBank/DDBJ databases">
        <title>Sulfitobacter aestuariivivens sp. nov., isolated from a tidal flat.</title>
        <authorList>
            <person name="Park S."/>
            <person name="Yoon J.-H."/>
        </authorList>
    </citation>
    <scope>NUCLEOTIDE SEQUENCE</scope>
    <source>
        <strain evidence="3">TSTF-M16</strain>
    </source>
</reference>
<dbReference type="Pfam" id="PF00353">
    <property type="entry name" value="HemolysinCabind"/>
    <property type="match status" value="3"/>
</dbReference>
<evidence type="ECO:0000313" key="4">
    <source>
        <dbReference type="Proteomes" id="UP000635142"/>
    </source>
</evidence>
<comment type="subcellular location">
    <subcellularLocation>
        <location evidence="1">Secreted</location>
    </subcellularLocation>
</comment>
<protein>
    <recommendedName>
        <fullName evidence="5">Calcium-binding protein</fullName>
    </recommendedName>
</protein>
<dbReference type="PANTHER" id="PTHR38340">
    <property type="entry name" value="S-LAYER PROTEIN"/>
    <property type="match status" value="1"/>
</dbReference>
<evidence type="ECO:0000313" key="3">
    <source>
        <dbReference type="EMBL" id="MBD3663936.1"/>
    </source>
</evidence>
<proteinExistence type="predicted"/>
<accession>A0A927D3Z0</accession>
<evidence type="ECO:0000256" key="2">
    <source>
        <dbReference type="ARBA" id="ARBA00022525"/>
    </source>
</evidence>
<dbReference type="SUPFAM" id="SSF51120">
    <property type="entry name" value="beta-Roll"/>
    <property type="match status" value="1"/>
</dbReference>
<dbReference type="GO" id="GO:0005509">
    <property type="term" value="F:calcium ion binding"/>
    <property type="evidence" value="ECO:0007669"/>
    <property type="project" value="InterPro"/>
</dbReference>
<dbReference type="PANTHER" id="PTHR38340:SF1">
    <property type="entry name" value="S-LAYER PROTEIN"/>
    <property type="match status" value="1"/>
</dbReference>
<dbReference type="AlphaFoldDB" id="A0A927D3Z0"/>
<dbReference type="EMBL" id="JACTAG010000001">
    <property type="protein sequence ID" value="MBD3663936.1"/>
    <property type="molecule type" value="Genomic_DNA"/>
</dbReference>
<evidence type="ECO:0000256" key="1">
    <source>
        <dbReference type="ARBA" id="ARBA00004613"/>
    </source>
</evidence>